<gene>
    <name evidence="2" type="ORF">ZOSMA_17G01340</name>
</gene>
<keyword evidence="3" id="KW-1185">Reference proteome</keyword>
<dbReference type="PANTHER" id="PTHR31425">
    <property type="entry name" value="PHOSPHORIBOSYLANTHRANILATE TRANSFERASE ISOFORM 1"/>
    <property type="match status" value="1"/>
</dbReference>
<feature type="transmembrane region" description="Helical" evidence="1">
    <location>
        <begin position="65"/>
        <end position="83"/>
    </location>
</feature>
<dbReference type="AlphaFoldDB" id="A0A0K9PRH0"/>
<sequence>MDYSLEKNQRMIAVIRVRTGSSSSVIVTARLSRMELTLRREVVEYMSDFEAHLWSMSRSRSKANFFRLIGVFGSLVSVVKWFGGVCVWTNPITTVLVHILFVILACFRPELILPTAFLYIFLIEIWNYRYRPRSSPHMNTYIFLIFIYFVGN</sequence>
<feature type="transmembrane region" description="Helical" evidence="1">
    <location>
        <begin position="95"/>
        <end position="122"/>
    </location>
</feature>
<keyword evidence="1" id="KW-0472">Membrane</keyword>
<dbReference type="OMA" id="MIAVIRV"/>
<proteinExistence type="predicted"/>
<reference evidence="3" key="1">
    <citation type="journal article" date="2016" name="Nature">
        <title>The genome of the seagrass Zostera marina reveals angiosperm adaptation to the sea.</title>
        <authorList>
            <person name="Olsen J.L."/>
            <person name="Rouze P."/>
            <person name="Verhelst B."/>
            <person name="Lin Y.-C."/>
            <person name="Bayer T."/>
            <person name="Collen J."/>
            <person name="Dattolo E."/>
            <person name="De Paoli E."/>
            <person name="Dittami S."/>
            <person name="Maumus F."/>
            <person name="Michel G."/>
            <person name="Kersting A."/>
            <person name="Lauritano C."/>
            <person name="Lohaus R."/>
            <person name="Toepel M."/>
            <person name="Tonon T."/>
            <person name="Vanneste K."/>
            <person name="Amirebrahimi M."/>
            <person name="Brakel J."/>
            <person name="Bostroem C."/>
            <person name="Chovatia M."/>
            <person name="Grimwood J."/>
            <person name="Jenkins J.W."/>
            <person name="Jueterbock A."/>
            <person name="Mraz A."/>
            <person name="Stam W.T."/>
            <person name="Tice H."/>
            <person name="Bornberg-Bauer E."/>
            <person name="Green P.J."/>
            <person name="Pearson G.A."/>
            <person name="Procaccini G."/>
            <person name="Duarte C.M."/>
            <person name="Schmutz J."/>
            <person name="Reusch T.B.H."/>
            <person name="Van de Peer Y."/>
        </authorList>
    </citation>
    <scope>NUCLEOTIDE SEQUENCE [LARGE SCALE GENOMIC DNA]</scope>
    <source>
        <strain evidence="3">cv. Finnish</strain>
    </source>
</reference>
<evidence type="ECO:0000313" key="2">
    <source>
        <dbReference type="EMBL" id="KMZ71576.1"/>
    </source>
</evidence>
<dbReference type="EMBL" id="LFYR01000671">
    <property type="protein sequence ID" value="KMZ71576.1"/>
    <property type="molecule type" value="Genomic_DNA"/>
</dbReference>
<accession>A0A0K9PRH0</accession>
<evidence type="ECO:0000256" key="1">
    <source>
        <dbReference type="SAM" id="Phobius"/>
    </source>
</evidence>
<dbReference type="OrthoDB" id="684867at2759"/>
<evidence type="ECO:0000313" key="3">
    <source>
        <dbReference type="Proteomes" id="UP000036987"/>
    </source>
</evidence>
<dbReference type="Proteomes" id="UP000036987">
    <property type="component" value="Unassembled WGS sequence"/>
</dbReference>
<dbReference type="STRING" id="29655.A0A0K9PRH0"/>
<dbReference type="InterPro" id="IPR047259">
    <property type="entry name" value="QUIRKY-like"/>
</dbReference>
<keyword evidence="1" id="KW-0812">Transmembrane</keyword>
<organism evidence="2 3">
    <name type="scientific">Zostera marina</name>
    <name type="common">Eelgrass</name>
    <dbReference type="NCBI Taxonomy" id="29655"/>
    <lineage>
        <taxon>Eukaryota</taxon>
        <taxon>Viridiplantae</taxon>
        <taxon>Streptophyta</taxon>
        <taxon>Embryophyta</taxon>
        <taxon>Tracheophyta</taxon>
        <taxon>Spermatophyta</taxon>
        <taxon>Magnoliopsida</taxon>
        <taxon>Liliopsida</taxon>
        <taxon>Zosteraceae</taxon>
        <taxon>Zostera</taxon>
    </lineage>
</organism>
<comment type="caution">
    <text evidence="2">The sequence shown here is derived from an EMBL/GenBank/DDBJ whole genome shotgun (WGS) entry which is preliminary data.</text>
</comment>
<name>A0A0K9PRH0_ZOSMR</name>
<dbReference type="PANTHER" id="PTHR31425:SF32">
    <property type="entry name" value="MULTIPLE C2 DOMAIN AND TRANSMEMBRANE REGION PROTEIN 9"/>
    <property type="match status" value="1"/>
</dbReference>
<feature type="transmembrane region" description="Helical" evidence="1">
    <location>
        <begin position="134"/>
        <end position="151"/>
    </location>
</feature>
<keyword evidence="1" id="KW-1133">Transmembrane helix</keyword>
<protein>
    <submittedName>
        <fullName evidence="2">Uncharacterized protein</fullName>
    </submittedName>
</protein>